<dbReference type="RefSeq" id="WP_142058589.1">
    <property type="nucleotide sequence ID" value="NZ_VFPA01000003.1"/>
</dbReference>
<evidence type="ECO:0000313" key="8">
    <source>
        <dbReference type="Proteomes" id="UP000315677"/>
    </source>
</evidence>
<comment type="subcellular location">
    <subcellularLocation>
        <location evidence="1">Endomembrane system</location>
        <topology evidence="1">Multi-pass membrane protein</topology>
    </subcellularLocation>
</comment>
<dbReference type="EMBL" id="VFPA01000003">
    <property type="protein sequence ID" value="TQM10038.1"/>
    <property type="molecule type" value="Genomic_DNA"/>
</dbReference>
<protein>
    <submittedName>
        <fullName evidence="7">Uncharacterized protein DUF202</fullName>
    </submittedName>
</protein>
<dbReference type="InterPro" id="IPR003807">
    <property type="entry name" value="DUF202"/>
</dbReference>
<evidence type="ECO:0000313" key="7">
    <source>
        <dbReference type="EMBL" id="TQM10038.1"/>
    </source>
</evidence>
<keyword evidence="2 5" id="KW-0812">Transmembrane</keyword>
<feature type="transmembrane region" description="Helical" evidence="5">
    <location>
        <begin position="85"/>
        <end position="107"/>
    </location>
</feature>
<keyword evidence="4 5" id="KW-0472">Membrane</keyword>
<keyword evidence="3 5" id="KW-1133">Transmembrane helix</keyword>
<gene>
    <name evidence="7" type="ORF">FB558_5819</name>
</gene>
<keyword evidence="8" id="KW-1185">Reference proteome</keyword>
<organism evidence="7 8">
    <name type="scientific">Pseudonocardia kunmingensis</name>
    <dbReference type="NCBI Taxonomy" id="630975"/>
    <lineage>
        <taxon>Bacteria</taxon>
        <taxon>Bacillati</taxon>
        <taxon>Actinomycetota</taxon>
        <taxon>Actinomycetes</taxon>
        <taxon>Pseudonocardiales</taxon>
        <taxon>Pseudonocardiaceae</taxon>
        <taxon>Pseudonocardia</taxon>
    </lineage>
</organism>
<evidence type="ECO:0000256" key="5">
    <source>
        <dbReference type="SAM" id="Phobius"/>
    </source>
</evidence>
<evidence type="ECO:0000256" key="3">
    <source>
        <dbReference type="ARBA" id="ARBA00022989"/>
    </source>
</evidence>
<evidence type="ECO:0000256" key="2">
    <source>
        <dbReference type="ARBA" id="ARBA00022692"/>
    </source>
</evidence>
<evidence type="ECO:0000256" key="1">
    <source>
        <dbReference type="ARBA" id="ARBA00004127"/>
    </source>
</evidence>
<dbReference type="Proteomes" id="UP000315677">
    <property type="component" value="Unassembled WGS sequence"/>
</dbReference>
<evidence type="ECO:0000256" key="4">
    <source>
        <dbReference type="ARBA" id="ARBA00023136"/>
    </source>
</evidence>
<name>A0A543DL46_9PSEU</name>
<accession>A0A543DL46</accession>
<reference evidence="7 8" key="1">
    <citation type="submission" date="2019-06" db="EMBL/GenBank/DDBJ databases">
        <title>Sequencing the genomes of 1000 actinobacteria strains.</title>
        <authorList>
            <person name="Klenk H.-P."/>
        </authorList>
    </citation>
    <scope>NUCLEOTIDE SEQUENCE [LARGE SCALE GENOMIC DNA]</scope>
    <source>
        <strain evidence="7 8">DSM 45301</strain>
    </source>
</reference>
<proteinExistence type="predicted"/>
<dbReference type="GO" id="GO:0012505">
    <property type="term" value="C:endomembrane system"/>
    <property type="evidence" value="ECO:0007669"/>
    <property type="project" value="UniProtKB-SubCell"/>
</dbReference>
<feature type="transmembrane region" description="Helical" evidence="5">
    <location>
        <begin position="45"/>
        <end position="64"/>
    </location>
</feature>
<comment type="caution">
    <text evidence="7">The sequence shown here is derived from an EMBL/GenBank/DDBJ whole genome shotgun (WGS) entry which is preliminary data.</text>
</comment>
<feature type="domain" description="DUF202" evidence="6">
    <location>
        <begin position="8"/>
        <end position="68"/>
    </location>
</feature>
<dbReference type="AlphaFoldDB" id="A0A543DL46"/>
<dbReference type="Pfam" id="PF02656">
    <property type="entry name" value="DUF202"/>
    <property type="match status" value="1"/>
</dbReference>
<evidence type="ECO:0000259" key="6">
    <source>
        <dbReference type="Pfam" id="PF02656"/>
    </source>
</evidence>
<sequence length="108" mass="10990">MSQPALFDPGLQPERTLLAWRRTVLSLAVGSLVALRVLPPVLGEWAIGPGVVGVVLSGVLWVLAGRRAAAGYRALRDGSAALPGGGLLLFLGVVVAAAGAVGLWWAVG</sequence>